<evidence type="ECO:0000259" key="18">
    <source>
        <dbReference type="PROSITE" id="PS51447"/>
    </source>
</evidence>
<dbReference type="CDD" id="cd00769">
    <property type="entry name" value="PheRS_beta_core"/>
    <property type="match status" value="1"/>
</dbReference>
<evidence type="ECO:0000256" key="7">
    <source>
        <dbReference type="ARBA" id="ARBA00022723"/>
    </source>
</evidence>
<dbReference type="PROSITE" id="PS51483">
    <property type="entry name" value="B5"/>
    <property type="match status" value="1"/>
</dbReference>
<dbReference type="AlphaFoldDB" id="A0A4P7C3N2"/>
<keyword evidence="21" id="KW-1185">Reference proteome</keyword>
<feature type="domain" description="B5" evidence="19">
    <location>
        <begin position="401"/>
        <end position="476"/>
    </location>
</feature>
<protein>
    <recommendedName>
        <fullName evidence="15">Phenylalanine--tRNA ligase beta subunit</fullName>
        <ecNumber evidence="15">6.1.1.20</ecNumber>
    </recommendedName>
    <alternativeName>
        <fullName evidence="15">Phenylalanyl-tRNA synthetase beta subunit</fullName>
        <shortName evidence="15">PheRS</shortName>
    </alternativeName>
</protein>
<dbReference type="SMART" id="SM00874">
    <property type="entry name" value="B5"/>
    <property type="match status" value="1"/>
</dbReference>
<dbReference type="InterPro" id="IPR002547">
    <property type="entry name" value="tRNA-bd_dom"/>
</dbReference>
<comment type="catalytic activity">
    <reaction evidence="14 15">
        <text>tRNA(Phe) + L-phenylalanine + ATP = L-phenylalanyl-tRNA(Phe) + AMP + diphosphate + H(+)</text>
        <dbReference type="Rhea" id="RHEA:19413"/>
        <dbReference type="Rhea" id="RHEA-COMP:9668"/>
        <dbReference type="Rhea" id="RHEA-COMP:9699"/>
        <dbReference type="ChEBI" id="CHEBI:15378"/>
        <dbReference type="ChEBI" id="CHEBI:30616"/>
        <dbReference type="ChEBI" id="CHEBI:33019"/>
        <dbReference type="ChEBI" id="CHEBI:58095"/>
        <dbReference type="ChEBI" id="CHEBI:78442"/>
        <dbReference type="ChEBI" id="CHEBI:78531"/>
        <dbReference type="ChEBI" id="CHEBI:456215"/>
        <dbReference type="EC" id="6.1.1.20"/>
    </reaction>
</comment>
<feature type="binding site" evidence="15">
    <location>
        <position position="454"/>
    </location>
    <ligand>
        <name>Mg(2+)</name>
        <dbReference type="ChEBI" id="CHEBI:18420"/>
        <note>shared with alpha subunit</note>
    </ligand>
</feature>
<feature type="domain" description="TRNA-binding" evidence="17">
    <location>
        <begin position="39"/>
        <end position="148"/>
    </location>
</feature>
<evidence type="ECO:0000256" key="8">
    <source>
        <dbReference type="ARBA" id="ARBA00022741"/>
    </source>
</evidence>
<dbReference type="Gene3D" id="3.30.56.10">
    <property type="match status" value="2"/>
</dbReference>
<evidence type="ECO:0000256" key="9">
    <source>
        <dbReference type="ARBA" id="ARBA00022840"/>
    </source>
</evidence>
<keyword evidence="11 16" id="KW-0694">RNA-binding</keyword>
<dbReference type="Pfam" id="PF03483">
    <property type="entry name" value="B3_4"/>
    <property type="match status" value="1"/>
</dbReference>
<evidence type="ECO:0000259" key="17">
    <source>
        <dbReference type="PROSITE" id="PS50886"/>
    </source>
</evidence>
<dbReference type="Pfam" id="PF03147">
    <property type="entry name" value="FDX-ACB"/>
    <property type="match status" value="1"/>
</dbReference>
<dbReference type="SUPFAM" id="SSF54991">
    <property type="entry name" value="Anticodon-binding domain of PheRS"/>
    <property type="match status" value="1"/>
</dbReference>
<dbReference type="Gene3D" id="3.30.70.380">
    <property type="entry name" value="Ferrodoxin-fold anticodon-binding domain"/>
    <property type="match status" value="1"/>
</dbReference>
<dbReference type="Gene3D" id="3.50.40.10">
    <property type="entry name" value="Phenylalanyl-trna Synthetase, Chain B, domain 3"/>
    <property type="match status" value="1"/>
</dbReference>
<keyword evidence="8 15" id="KW-0547">Nucleotide-binding</keyword>
<feature type="binding site" evidence="15">
    <location>
        <position position="463"/>
    </location>
    <ligand>
        <name>Mg(2+)</name>
        <dbReference type="ChEBI" id="CHEBI:18420"/>
        <note>shared with alpha subunit</note>
    </ligand>
</feature>
<keyword evidence="9 15" id="KW-0067">ATP-binding</keyword>
<dbReference type="PANTHER" id="PTHR10947">
    <property type="entry name" value="PHENYLALANYL-TRNA SYNTHETASE BETA CHAIN AND LEUCINE-RICH REPEAT-CONTAINING PROTEIN 47"/>
    <property type="match status" value="1"/>
</dbReference>
<dbReference type="InterPro" id="IPR045060">
    <property type="entry name" value="Phe-tRNA-ligase_IIc_bsu"/>
</dbReference>
<keyword evidence="7 15" id="KW-0479">Metal-binding</keyword>
<dbReference type="GO" id="GO:0005524">
    <property type="term" value="F:ATP binding"/>
    <property type="evidence" value="ECO:0007669"/>
    <property type="project" value="UniProtKB-UniRule"/>
</dbReference>
<keyword evidence="12 15" id="KW-0648">Protein biosynthesis</keyword>
<keyword evidence="10 15" id="KW-0460">Magnesium</keyword>
<evidence type="ECO:0000313" key="20">
    <source>
        <dbReference type="EMBL" id="QBQ55546.1"/>
    </source>
</evidence>
<dbReference type="HAMAP" id="MF_00283">
    <property type="entry name" value="Phe_tRNA_synth_beta1"/>
    <property type="match status" value="1"/>
</dbReference>
<evidence type="ECO:0000256" key="1">
    <source>
        <dbReference type="ARBA" id="ARBA00004496"/>
    </source>
</evidence>
<dbReference type="InterPro" id="IPR005121">
    <property type="entry name" value="Fdx_antiC-bd"/>
</dbReference>
<feature type="binding site" evidence="15">
    <location>
        <position position="460"/>
    </location>
    <ligand>
        <name>Mg(2+)</name>
        <dbReference type="ChEBI" id="CHEBI:18420"/>
        <note>shared with alpha subunit</note>
    </ligand>
</feature>
<accession>A0A4P7C3N2</accession>
<evidence type="ECO:0000256" key="15">
    <source>
        <dbReference type="HAMAP-Rule" id="MF_00283"/>
    </source>
</evidence>
<feature type="binding site" evidence="15">
    <location>
        <position position="464"/>
    </location>
    <ligand>
        <name>Mg(2+)</name>
        <dbReference type="ChEBI" id="CHEBI:18420"/>
        <note>shared with alpha subunit</note>
    </ligand>
</feature>
<dbReference type="SMART" id="SM00873">
    <property type="entry name" value="B3_4"/>
    <property type="match status" value="1"/>
</dbReference>
<dbReference type="FunFam" id="3.30.930.10:FF:000022">
    <property type="entry name" value="Phenylalanine--tRNA ligase beta subunit"/>
    <property type="match status" value="1"/>
</dbReference>
<dbReference type="SMART" id="SM00896">
    <property type="entry name" value="FDX-ACB"/>
    <property type="match status" value="1"/>
</dbReference>
<dbReference type="Gene3D" id="3.30.930.10">
    <property type="entry name" value="Bira Bifunctional Protein, Domain 2"/>
    <property type="match status" value="1"/>
</dbReference>
<dbReference type="InterPro" id="IPR020825">
    <property type="entry name" value="Phe-tRNA_synthase-like_B3/B4"/>
</dbReference>
<keyword evidence="6 15" id="KW-0436">Ligase</keyword>
<dbReference type="Pfam" id="PF17759">
    <property type="entry name" value="tRNA_synthFbeta"/>
    <property type="match status" value="1"/>
</dbReference>
<dbReference type="EMBL" id="CP038033">
    <property type="protein sequence ID" value="QBQ55546.1"/>
    <property type="molecule type" value="Genomic_DNA"/>
</dbReference>
<comment type="similarity">
    <text evidence="2 15">Belongs to the phenylalanyl-tRNA synthetase beta subunit family. Type 1 subfamily.</text>
</comment>
<dbReference type="PANTHER" id="PTHR10947:SF0">
    <property type="entry name" value="PHENYLALANINE--TRNA LIGASE BETA SUBUNIT"/>
    <property type="match status" value="1"/>
</dbReference>
<dbReference type="FunFam" id="2.40.50.140:FF:000045">
    <property type="entry name" value="Phenylalanine--tRNA ligase beta subunit"/>
    <property type="match status" value="1"/>
</dbReference>
<comment type="subunit">
    <text evidence="3 15">Tetramer of two alpha and two beta subunits.</text>
</comment>
<dbReference type="PROSITE" id="PS50886">
    <property type="entry name" value="TRBD"/>
    <property type="match status" value="1"/>
</dbReference>
<dbReference type="GO" id="GO:0000049">
    <property type="term" value="F:tRNA binding"/>
    <property type="evidence" value="ECO:0007669"/>
    <property type="project" value="UniProtKB-UniRule"/>
</dbReference>
<proteinExistence type="inferred from homology"/>
<dbReference type="InterPro" id="IPR045864">
    <property type="entry name" value="aa-tRNA-synth_II/BPL/LPL"/>
</dbReference>
<dbReference type="InterPro" id="IPR005147">
    <property type="entry name" value="tRNA_synthase_B5-dom"/>
</dbReference>
<dbReference type="RefSeq" id="WP_134358803.1">
    <property type="nucleotide sequence ID" value="NZ_CP038033.1"/>
</dbReference>
<dbReference type="SUPFAM" id="SSF55681">
    <property type="entry name" value="Class II aaRS and biotin synthetases"/>
    <property type="match status" value="1"/>
</dbReference>
<dbReference type="FunFam" id="3.30.56.10:FF:000002">
    <property type="entry name" value="Phenylalanine--tRNA ligase beta subunit"/>
    <property type="match status" value="1"/>
</dbReference>
<dbReference type="InterPro" id="IPR041616">
    <property type="entry name" value="PheRS_beta_core"/>
</dbReference>
<evidence type="ECO:0000256" key="4">
    <source>
        <dbReference type="ARBA" id="ARBA00022490"/>
    </source>
</evidence>
<dbReference type="CDD" id="cd02796">
    <property type="entry name" value="tRNA_bind_bactPheRS"/>
    <property type="match status" value="1"/>
</dbReference>
<organism evidence="20 21">
    <name type="scientific">Nitrosococcus wardiae</name>
    <dbReference type="NCBI Taxonomy" id="1814290"/>
    <lineage>
        <taxon>Bacteria</taxon>
        <taxon>Pseudomonadati</taxon>
        <taxon>Pseudomonadota</taxon>
        <taxon>Gammaproteobacteria</taxon>
        <taxon>Chromatiales</taxon>
        <taxon>Chromatiaceae</taxon>
        <taxon>Nitrosococcus</taxon>
    </lineage>
</organism>
<evidence type="ECO:0000256" key="11">
    <source>
        <dbReference type="ARBA" id="ARBA00022884"/>
    </source>
</evidence>
<reference evidence="20 21" key="1">
    <citation type="submission" date="2019-03" db="EMBL/GenBank/DDBJ databases">
        <title>The genome sequence of Nitrosococcus wardiae strain D1FHST reveals the archetypal metabolic capacity of ammonia-oxidizing Gammaproteobacteria.</title>
        <authorList>
            <person name="Wang L."/>
            <person name="Lim C.K."/>
            <person name="Hanson T.E."/>
            <person name="Dang H."/>
            <person name="Klotz M.G."/>
        </authorList>
    </citation>
    <scope>NUCLEOTIDE SEQUENCE [LARGE SCALE GENOMIC DNA]</scope>
    <source>
        <strain evidence="20 21">D1FHS</strain>
    </source>
</reference>
<evidence type="ECO:0000256" key="14">
    <source>
        <dbReference type="ARBA" id="ARBA00049255"/>
    </source>
</evidence>
<evidence type="ECO:0000256" key="12">
    <source>
        <dbReference type="ARBA" id="ARBA00022917"/>
    </source>
</evidence>
<keyword evidence="4 15" id="KW-0963">Cytoplasm</keyword>
<dbReference type="GO" id="GO:0009328">
    <property type="term" value="C:phenylalanine-tRNA ligase complex"/>
    <property type="evidence" value="ECO:0007669"/>
    <property type="project" value="TreeGrafter"/>
</dbReference>
<sequence>MKFSEAWLRQWVNPDLSTEALVERLTLAGLEVDSVEPAAPPFNGVRVARVLSVELHPQADRLRVCQVDIGKGSPLTVVCGAPNVRGGLLAPLAMVGAQLPTGAKIDRAKLQGVESFGMLCSAAELGLAEQSVGVLELPEEASPGDDLHEFLQLDDASIEIDLTPNRSDCLSVAGIAREVGVLTQSAVTIPNLGPVAPKIEDIFSVTVTAPEACPRYLGRVLRGVNPQAQTPWWLRERLRRSGIRSLGLVVDVTNYVMLELGQPMHAFDLEQLEGGIQVRYGHPGESLTLLDGTLLQLDAETLVIADQRRALALAGIMGGEESGISDQTQHLFLESAFFNPTVIAGRARLYGLHTDSSHRFERGVDPELPRRAMERATALLIEIAGGQAGPIIEVVDSSQLPPRPIIILRETRIRRVLGVEIAESQITEQLTRLGLEVEKIAEGWRAKVPSFRFDLALEVDLIEELGRLHGYDRLPSTRPVGQIRPILKTEAGVSVNRIRQVLVDRGYQEAITYSFVDPKLQQSLDPEGEPVALSNPISIDMAVMRTTLWSGLIQALRYNFHRQQERIRIFEYGLTFNGQLTDLKQERTIAGLVSGICYPEQWGITARPVDFFDLKGDVEALLRLGGQRNCFKFVAEQHPALHPGQSARIIREGQPVGWVGALHPALEGKLDLGAHVYLFALRVEAVEGGRLPTFQPLSKFPAIRRDIAFLVNRNIPAQAVFDCLKGLESDILKEFQLFDVYTGKGVDPDKKSLALRLILQHPSYTLTDGKVNAFMERVVTGLTTELGAIIRE</sequence>
<comment type="subcellular location">
    <subcellularLocation>
        <location evidence="1 15">Cytoplasm</location>
    </subcellularLocation>
</comment>
<dbReference type="InterPro" id="IPR033714">
    <property type="entry name" value="tRNA_bind_bactPheRS"/>
</dbReference>
<dbReference type="SUPFAM" id="SSF46955">
    <property type="entry name" value="Putative DNA-binding domain"/>
    <property type="match status" value="1"/>
</dbReference>
<dbReference type="NCBIfam" id="NF045760">
    <property type="entry name" value="YtpR"/>
    <property type="match status" value="1"/>
</dbReference>
<dbReference type="GO" id="GO:0004826">
    <property type="term" value="F:phenylalanine-tRNA ligase activity"/>
    <property type="evidence" value="ECO:0007669"/>
    <property type="project" value="UniProtKB-UniRule"/>
</dbReference>
<evidence type="ECO:0000256" key="3">
    <source>
        <dbReference type="ARBA" id="ARBA00011209"/>
    </source>
</evidence>
<evidence type="ECO:0000256" key="6">
    <source>
        <dbReference type="ARBA" id="ARBA00022598"/>
    </source>
</evidence>
<dbReference type="KEGG" id="nwr:E3U44_14285"/>
<dbReference type="InterPro" id="IPR009061">
    <property type="entry name" value="DNA-bd_dom_put_sf"/>
</dbReference>
<dbReference type="SUPFAM" id="SSF50249">
    <property type="entry name" value="Nucleic acid-binding proteins"/>
    <property type="match status" value="1"/>
</dbReference>
<dbReference type="Proteomes" id="UP000294325">
    <property type="component" value="Chromosome"/>
</dbReference>
<dbReference type="GO" id="GO:0006432">
    <property type="term" value="P:phenylalanyl-tRNA aminoacylation"/>
    <property type="evidence" value="ECO:0007669"/>
    <property type="project" value="UniProtKB-UniRule"/>
</dbReference>
<evidence type="ECO:0000259" key="19">
    <source>
        <dbReference type="PROSITE" id="PS51483"/>
    </source>
</evidence>
<dbReference type="InterPro" id="IPR012340">
    <property type="entry name" value="NA-bd_OB-fold"/>
</dbReference>
<gene>
    <name evidence="15 20" type="primary">pheT</name>
    <name evidence="20" type="ORF">E3U44_14285</name>
</gene>
<dbReference type="InterPro" id="IPR005146">
    <property type="entry name" value="B3/B4_tRNA-bd"/>
</dbReference>
<dbReference type="PROSITE" id="PS51447">
    <property type="entry name" value="FDX_ACB"/>
    <property type="match status" value="1"/>
</dbReference>
<evidence type="ECO:0000256" key="2">
    <source>
        <dbReference type="ARBA" id="ARBA00008653"/>
    </source>
</evidence>
<name>A0A4P7C3N2_9GAMM</name>
<evidence type="ECO:0000256" key="5">
    <source>
        <dbReference type="ARBA" id="ARBA00022555"/>
    </source>
</evidence>
<comment type="cofactor">
    <cofactor evidence="15">
        <name>Mg(2+)</name>
        <dbReference type="ChEBI" id="CHEBI:18420"/>
    </cofactor>
    <text evidence="15">Binds 2 magnesium ions per tetramer.</text>
</comment>
<evidence type="ECO:0000313" key="21">
    <source>
        <dbReference type="Proteomes" id="UP000294325"/>
    </source>
</evidence>
<dbReference type="FunFam" id="3.30.70.380:FF:000001">
    <property type="entry name" value="Phenylalanine--tRNA ligase beta subunit"/>
    <property type="match status" value="1"/>
</dbReference>
<dbReference type="Gene3D" id="2.40.50.140">
    <property type="entry name" value="Nucleic acid-binding proteins"/>
    <property type="match status" value="1"/>
</dbReference>
<dbReference type="Pfam" id="PF03484">
    <property type="entry name" value="B5"/>
    <property type="match status" value="1"/>
</dbReference>
<keyword evidence="13 15" id="KW-0030">Aminoacyl-tRNA synthetase</keyword>
<dbReference type="OrthoDB" id="9805455at2"/>
<dbReference type="EC" id="6.1.1.20" evidence="15"/>
<dbReference type="SUPFAM" id="SSF56037">
    <property type="entry name" value="PheT/TilS domain"/>
    <property type="match status" value="1"/>
</dbReference>
<dbReference type="InterPro" id="IPR036690">
    <property type="entry name" value="Fdx_antiC-bd_sf"/>
</dbReference>
<evidence type="ECO:0000256" key="10">
    <source>
        <dbReference type="ARBA" id="ARBA00022842"/>
    </source>
</evidence>
<dbReference type="NCBIfam" id="TIGR00472">
    <property type="entry name" value="pheT_bact"/>
    <property type="match status" value="1"/>
</dbReference>
<keyword evidence="5 16" id="KW-0820">tRNA-binding</keyword>
<dbReference type="InterPro" id="IPR004532">
    <property type="entry name" value="Phe-tRNA-ligase_IIc_bsu_bact"/>
</dbReference>
<feature type="domain" description="FDX-ACB" evidence="18">
    <location>
        <begin position="698"/>
        <end position="791"/>
    </location>
</feature>
<dbReference type="Pfam" id="PF01588">
    <property type="entry name" value="tRNA_bind"/>
    <property type="match status" value="1"/>
</dbReference>
<evidence type="ECO:0000256" key="13">
    <source>
        <dbReference type="ARBA" id="ARBA00023146"/>
    </source>
</evidence>
<dbReference type="FunFam" id="3.50.40.10:FF:000001">
    <property type="entry name" value="Phenylalanine--tRNA ligase beta subunit"/>
    <property type="match status" value="1"/>
</dbReference>
<evidence type="ECO:0000256" key="16">
    <source>
        <dbReference type="PROSITE-ProRule" id="PRU00209"/>
    </source>
</evidence>
<dbReference type="GO" id="GO:0000287">
    <property type="term" value="F:magnesium ion binding"/>
    <property type="evidence" value="ECO:0007669"/>
    <property type="project" value="UniProtKB-UniRule"/>
</dbReference>